<evidence type="ECO:0000256" key="3">
    <source>
        <dbReference type="SAM" id="Coils"/>
    </source>
</evidence>
<dbReference type="SUPFAM" id="SSF57997">
    <property type="entry name" value="Tropomyosin"/>
    <property type="match status" value="1"/>
</dbReference>
<dbReference type="Proteomes" id="UP000789706">
    <property type="component" value="Unassembled WGS sequence"/>
</dbReference>
<name>A0A9N8V0B8_9GLOM</name>
<reference evidence="5" key="1">
    <citation type="submission" date="2021-06" db="EMBL/GenBank/DDBJ databases">
        <authorList>
            <person name="Kallberg Y."/>
            <person name="Tangrot J."/>
            <person name="Rosling A."/>
        </authorList>
    </citation>
    <scope>NUCLEOTIDE SEQUENCE</scope>
    <source>
        <strain evidence="5">AZ414A</strain>
    </source>
</reference>
<dbReference type="EMBL" id="CAJVPK010000049">
    <property type="protein sequence ID" value="CAG8437900.1"/>
    <property type="molecule type" value="Genomic_DNA"/>
</dbReference>
<feature type="coiled-coil region" evidence="3">
    <location>
        <begin position="1384"/>
        <end position="1432"/>
    </location>
</feature>
<feature type="compositionally biased region" description="Polar residues" evidence="4">
    <location>
        <begin position="472"/>
        <end position="484"/>
    </location>
</feature>
<dbReference type="Pfam" id="PF24681">
    <property type="entry name" value="Kelch_KLHDC2_KLHL20_DRC7"/>
    <property type="match status" value="1"/>
</dbReference>
<evidence type="ECO:0000256" key="4">
    <source>
        <dbReference type="SAM" id="MobiDB-lite"/>
    </source>
</evidence>
<feature type="compositionally biased region" description="Polar residues" evidence="4">
    <location>
        <begin position="524"/>
        <end position="538"/>
    </location>
</feature>
<comment type="caution">
    <text evidence="5">The sequence shown here is derived from an EMBL/GenBank/DDBJ whole genome shotgun (WGS) entry which is preliminary data.</text>
</comment>
<dbReference type="Gene3D" id="1.20.120.330">
    <property type="entry name" value="Nucleotidyltransferases domain 2"/>
    <property type="match status" value="1"/>
</dbReference>
<dbReference type="PANTHER" id="PTHR46093">
    <property type="entry name" value="ACYL-COA-BINDING DOMAIN-CONTAINING PROTEIN 5"/>
    <property type="match status" value="1"/>
</dbReference>
<feature type="coiled-coil region" evidence="3">
    <location>
        <begin position="1171"/>
        <end position="1359"/>
    </location>
</feature>
<keyword evidence="3" id="KW-0175">Coiled coil</keyword>
<accession>A0A9N8V0B8</accession>
<feature type="compositionally biased region" description="Polar residues" evidence="4">
    <location>
        <begin position="425"/>
        <end position="456"/>
    </location>
</feature>
<evidence type="ECO:0000256" key="1">
    <source>
        <dbReference type="ARBA" id="ARBA00022441"/>
    </source>
</evidence>
<feature type="coiled-coil region" evidence="3">
    <location>
        <begin position="721"/>
        <end position="759"/>
    </location>
</feature>
<keyword evidence="6" id="KW-1185">Reference proteome</keyword>
<evidence type="ECO:0000313" key="5">
    <source>
        <dbReference type="EMBL" id="CAG8437900.1"/>
    </source>
</evidence>
<dbReference type="InterPro" id="IPR015915">
    <property type="entry name" value="Kelch-typ_b-propeller"/>
</dbReference>
<keyword evidence="2" id="KW-0677">Repeat</keyword>
<feature type="compositionally biased region" description="Polar residues" evidence="4">
    <location>
        <begin position="578"/>
        <end position="593"/>
    </location>
</feature>
<dbReference type="SUPFAM" id="SSF117281">
    <property type="entry name" value="Kelch motif"/>
    <property type="match status" value="1"/>
</dbReference>
<evidence type="ECO:0000256" key="2">
    <source>
        <dbReference type="ARBA" id="ARBA00022737"/>
    </source>
</evidence>
<feature type="region of interest" description="Disordered" evidence="4">
    <location>
        <begin position="578"/>
        <end position="607"/>
    </location>
</feature>
<feature type="region of interest" description="Disordered" evidence="4">
    <location>
        <begin position="271"/>
        <end position="484"/>
    </location>
</feature>
<feature type="compositionally biased region" description="Polar residues" evidence="4">
    <location>
        <begin position="318"/>
        <end position="362"/>
    </location>
</feature>
<proteinExistence type="predicted"/>
<feature type="region of interest" description="Disordered" evidence="4">
    <location>
        <begin position="814"/>
        <end position="841"/>
    </location>
</feature>
<dbReference type="OrthoDB" id="45365at2759"/>
<feature type="compositionally biased region" description="Basic and acidic residues" evidence="4">
    <location>
        <begin position="818"/>
        <end position="841"/>
    </location>
</feature>
<dbReference type="Gene3D" id="2.120.10.80">
    <property type="entry name" value="Kelch-type beta propeller"/>
    <property type="match status" value="2"/>
</dbReference>
<dbReference type="PANTHER" id="PTHR46093:SF18">
    <property type="entry name" value="FIBRONECTIN TYPE-III DOMAIN-CONTAINING PROTEIN"/>
    <property type="match status" value="1"/>
</dbReference>
<sequence length="1548" mass="175480">MQIFNKLKQPNGPMFPWSQRKLNINQNVFPRYGHSINQQAIGNELFLFGGIVRGHPRNDLFAVDINTLNVLPYMTTGEIPSPRSFHTHVNIGKYLLVFGGLTEEQVDDNLYILDTVSNNWSKYLLNGNMGRYGHTSSVIGNKMIIFGGRRNDQYLNDLVIFDVKSISSSGARWEPIIPLNEPPPPRTGHIACYIPAPRHSHCTTIVEDVVYIFGGIGNEGQEKMGPSPNPRFCHTMSAIRDKILVLGGECSLTIKPDEDGIIHILDTSKIKYPPQNQTSGRPPQQSPQNQQISPQQSPQNQQISPQQSLQKQQISPRSIPQNSNGYTQQNQNINYNRQPASPTNQYNNLRNMSSPTNKQVPSKPNGKITYDDDGFYRRQPTYAPDGVLGSPRVIQENLMNNQMQPQRTMSDNSTPSPRMTPDSIGPSSQSPRFAPQSSSPMGMSNNTQAQVNQRGQNYPKRPQIDRSGLPQRMTSDNDINNMHSKNMIRDNTQDHFRYMDNSVSENMRGNTPEQLRYMERDITDSPQPLSPAQVSPSLENLRKENPSPTHPVQPFRDGGDTRARTAGKFEKISTMQIQVLPNNGPTKNFSNPRQAPRPPDTTDQVPSSSSIIYGNDSILSQQSTSPTSFTAESFDTIDHFPTPMSNVERDNFMRELQQRDNQIFAFRKRETWLKAELSLARQEGYTPEADRSSGVPEGLDVEKFMDIGESGSDRHKVMLAVVRLKQELRRTKATIANQAQAASQKITDAERARTAALQEAAYFKAKLTALANASDVELANIEVERAADLEKRLTQALTEKESLQSKLIQYQQSSTYDKSARESAEERSKTATARAEEAEEAHARALAELATLHSRATTAESQLRENNSKITELMTELNQYRSESESTQNQFIQLRQSLEQHKRALEKANHALMAANERTVEAESLWQEARQDVAALEKEAGGLRAELDVKMRDLERAQSRAKELERLLNKAQKEADSVRAMMQEGMTELLSTSRNNEGFSSETAKKITQLEQEIGTLKNSKADSQKVAQDASSSLADAMIKISQMEGAAMKARSDAAALQRRLNEASEDTARTKERLREKERLLEEKIRALEDAEVKVGMMRDVMTEKGILDDGNNNSVSYENFKIHLNKIDSMDSKKNDLNNNNNNDVGSVGSGNITPDITISPDFDGDLKVAKLKAIEYQSELNETKERLHQVETDYQTALHYVKGTEKMLRRMKEELTKSKKEVIKLTEKLNEATKHNEELEEKIAEIENKNSFNNIHKGVRESQLQGLEQQRKEFEQEKELSNERINKLQGLLDNAQEEKTMMDQEYEVLRKEYEALRKESDALRKLDGQLKEKLQNSEEALNNTRAELDQLHSLQNKGNQGIGGEDNRGEDNKGEIIDYQKWQEQKAVLEKELAEFRVVNDKLEKENSELEQKCRESENKITILLDQMEHAVDTYREIEDDIRESSPRNSNVISSLASELDMLKSQWDAHRDQNTNEEELVEPRWSRLPSEQKDEVRVPSRLEEYDEMMAALDEVQKVAAQRKIGQFESVENINNNMTLKSIS</sequence>
<feature type="compositionally biased region" description="Polar residues" evidence="4">
    <location>
        <begin position="397"/>
        <end position="417"/>
    </location>
</feature>
<evidence type="ECO:0000313" key="6">
    <source>
        <dbReference type="Proteomes" id="UP000789706"/>
    </source>
</evidence>
<organism evidence="5 6">
    <name type="scientific">Diversispora eburnea</name>
    <dbReference type="NCBI Taxonomy" id="1213867"/>
    <lineage>
        <taxon>Eukaryota</taxon>
        <taxon>Fungi</taxon>
        <taxon>Fungi incertae sedis</taxon>
        <taxon>Mucoromycota</taxon>
        <taxon>Glomeromycotina</taxon>
        <taxon>Glomeromycetes</taxon>
        <taxon>Diversisporales</taxon>
        <taxon>Diversisporaceae</taxon>
        <taxon>Diversispora</taxon>
    </lineage>
</organism>
<gene>
    <name evidence="5" type="ORF">DEBURN_LOCUS1184</name>
</gene>
<feature type="region of interest" description="Disordered" evidence="4">
    <location>
        <begin position="523"/>
        <end position="562"/>
    </location>
</feature>
<protein>
    <submittedName>
        <fullName evidence="5">7511_t:CDS:1</fullName>
    </submittedName>
</protein>
<feature type="compositionally biased region" description="Low complexity" evidence="4">
    <location>
        <begin position="282"/>
        <end position="316"/>
    </location>
</feature>
<keyword evidence="1" id="KW-0880">Kelch repeat</keyword>